<reference evidence="18 19" key="1">
    <citation type="submission" date="2019-08" db="EMBL/GenBank/DDBJ databases">
        <authorList>
            <person name="Grouzdev D."/>
            <person name="Tikhonova E."/>
            <person name="Kravchenko I."/>
        </authorList>
    </citation>
    <scope>NUCLEOTIDE SEQUENCE [LARGE SCALE GENOMIC DNA]</scope>
    <source>
        <strain evidence="18 19">59b</strain>
    </source>
</reference>
<keyword evidence="19" id="KW-1185">Reference proteome</keyword>
<comment type="function">
    <text evidence="1">Removes C-terminal D-alanyl residues from sugar-peptide cell wall precursors.</text>
</comment>
<dbReference type="InterPro" id="IPR037167">
    <property type="entry name" value="Peptidase_S11_C_sf"/>
</dbReference>
<evidence type="ECO:0000256" key="15">
    <source>
        <dbReference type="RuleBase" id="RU004016"/>
    </source>
</evidence>
<keyword evidence="10" id="KW-0573">Peptidoglycan synthesis</keyword>
<dbReference type="PANTHER" id="PTHR21581">
    <property type="entry name" value="D-ALANYL-D-ALANINE CARBOXYPEPTIDASE"/>
    <property type="match status" value="1"/>
</dbReference>
<evidence type="ECO:0000256" key="8">
    <source>
        <dbReference type="ARBA" id="ARBA00022801"/>
    </source>
</evidence>
<protein>
    <recommendedName>
        <fullName evidence="4">serine-type D-Ala-D-Ala carboxypeptidase</fullName>
        <ecNumber evidence="4">3.4.16.4</ecNumber>
    </recommendedName>
</protein>
<keyword evidence="16" id="KW-1133">Transmembrane helix</keyword>
<sequence>MGRAWRWRRRPAAAGPGLILLPPHIKSGSHTKIRGEAGAAMVHGNGLRKTHPSPQGIHRVIVVNPRPESRSAALIRRLAGGLSLAAAVLLSVPALALSQPDTAAKQAYLVDLSSGAVLLDKNGTTRMAPSSMTKMMTAYLTYDALVHGRTTLDTSFPVSQTAWKMGGSRMFLKLGSAVRVEDLLRGLLIDSGNDAAVALAEGLAGSEPAFATMMNAKARELGMADSHFMNASGWPDPGHYTTARDLAILATHLIRDFPQFYHYESERNFTWNGIRQGNRNPLLYHPVSVDGIKTGHTEVGGYGLTASGERNGRRLVLVVNGLPSPQARNDEPTRLLDWAWNSFRLYPLLRKGELVEQAPVWMGTEDSVPVTVADDVTVTMAPADRNSLHVVATLAEPLPSPVHRGDVVGQLRIDYDGAVRRTIDLVAGADVPASSGLTALGQRLGHLLP</sequence>
<dbReference type="Gene3D" id="2.60.410.10">
    <property type="entry name" value="D-Ala-D-Ala carboxypeptidase, C-terminal domain"/>
    <property type="match status" value="1"/>
</dbReference>
<evidence type="ECO:0000313" key="18">
    <source>
        <dbReference type="EMBL" id="KAA0588926.1"/>
    </source>
</evidence>
<feature type="active site" description="Proton acceptor" evidence="13">
    <location>
        <position position="134"/>
    </location>
</feature>
<keyword evidence="16" id="KW-0812">Transmembrane</keyword>
<keyword evidence="8" id="KW-0378">Hydrolase</keyword>
<evidence type="ECO:0000313" key="19">
    <source>
        <dbReference type="Proteomes" id="UP000324927"/>
    </source>
</evidence>
<evidence type="ECO:0000256" key="2">
    <source>
        <dbReference type="ARBA" id="ARBA00004752"/>
    </source>
</evidence>
<dbReference type="EC" id="3.4.16.4" evidence="4"/>
<evidence type="ECO:0000256" key="16">
    <source>
        <dbReference type="SAM" id="Phobius"/>
    </source>
</evidence>
<feature type="domain" description="Peptidase S11 D-Ala-D-Ala carboxypeptidase A C-terminal" evidence="17">
    <location>
        <begin position="343"/>
        <end position="433"/>
    </location>
</feature>
<dbReference type="AlphaFoldDB" id="A0A5A9G3P2"/>
<dbReference type="Gene3D" id="3.40.710.10">
    <property type="entry name" value="DD-peptidase/beta-lactamase superfamily"/>
    <property type="match status" value="1"/>
</dbReference>
<dbReference type="Pfam" id="PF07943">
    <property type="entry name" value="PBP5_C"/>
    <property type="match status" value="1"/>
</dbReference>
<name>A0A5A9G3P2_AZOLI</name>
<dbReference type="GO" id="GO:0009002">
    <property type="term" value="F:serine-type D-Ala-D-Ala carboxypeptidase activity"/>
    <property type="evidence" value="ECO:0007669"/>
    <property type="project" value="UniProtKB-EC"/>
</dbReference>
<evidence type="ECO:0000256" key="14">
    <source>
        <dbReference type="PIRSR" id="PIRSR618044-2"/>
    </source>
</evidence>
<dbReference type="SMART" id="SM00936">
    <property type="entry name" value="PBP5_C"/>
    <property type="match status" value="1"/>
</dbReference>
<dbReference type="GO" id="GO:0009252">
    <property type="term" value="P:peptidoglycan biosynthetic process"/>
    <property type="evidence" value="ECO:0007669"/>
    <property type="project" value="UniProtKB-UniPathway"/>
</dbReference>
<organism evidence="18 19">
    <name type="scientific">Azospirillum lipoferum</name>
    <dbReference type="NCBI Taxonomy" id="193"/>
    <lineage>
        <taxon>Bacteria</taxon>
        <taxon>Pseudomonadati</taxon>
        <taxon>Pseudomonadota</taxon>
        <taxon>Alphaproteobacteria</taxon>
        <taxon>Rhodospirillales</taxon>
        <taxon>Azospirillaceae</taxon>
        <taxon>Azospirillum</taxon>
    </lineage>
</organism>
<evidence type="ECO:0000259" key="17">
    <source>
        <dbReference type="SMART" id="SM00936"/>
    </source>
</evidence>
<evidence type="ECO:0000256" key="7">
    <source>
        <dbReference type="ARBA" id="ARBA00022729"/>
    </source>
</evidence>
<evidence type="ECO:0000256" key="10">
    <source>
        <dbReference type="ARBA" id="ARBA00022984"/>
    </source>
</evidence>
<evidence type="ECO:0000256" key="3">
    <source>
        <dbReference type="ARBA" id="ARBA00007164"/>
    </source>
</evidence>
<gene>
    <name evidence="18" type="ORF">FZ942_32940</name>
</gene>
<keyword evidence="6" id="KW-0645">Protease</keyword>
<dbReference type="InterPro" id="IPR018044">
    <property type="entry name" value="Peptidase_S11"/>
</dbReference>
<feature type="active site" description="Acyl-ester intermediate" evidence="13">
    <location>
        <position position="131"/>
    </location>
</feature>
<dbReference type="Pfam" id="PF00768">
    <property type="entry name" value="Peptidase_S11"/>
    <property type="match status" value="1"/>
</dbReference>
<dbReference type="PANTHER" id="PTHR21581:SF6">
    <property type="entry name" value="TRAFFICKING PROTEIN PARTICLE COMPLEX SUBUNIT 12"/>
    <property type="match status" value="1"/>
</dbReference>
<dbReference type="GO" id="GO:0071555">
    <property type="term" value="P:cell wall organization"/>
    <property type="evidence" value="ECO:0007669"/>
    <property type="project" value="UniProtKB-KW"/>
</dbReference>
<evidence type="ECO:0000256" key="1">
    <source>
        <dbReference type="ARBA" id="ARBA00003217"/>
    </source>
</evidence>
<comment type="similarity">
    <text evidence="3 15">Belongs to the peptidase S11 family.</text>
</comment>
<dbReference type="InterPro" id="IPR001967">
    <property type="entry name" value="Peptidase_S11_N"/>
</dbReference>
<dbReference type="UniPathway" id="UPA00219"/>
<dbReference type="EMBL" id="VTTN01000026">
    <property type="protein sequence ID" value="KAA0588926.1"/>
    <property type="molecule type" value="Genomic_DNA"/>
</dbReference>
<accession>A0A5A9G3P2</accession>
<comment type="caution">
    <text evidence="18">The sequence shown here is derived from an EMBL/GenBank/DDBJ whole genome shotgun (WGS) entry which is preliminary data.</text>
</comment>
<feature type="transmembrane region" description="Helical" evidence="16">
    <location>
        <begin position="78"/>
        <end position="97"/>
    </location>
</feature>
<evidence type="ECO:0000256" key="5">
    <source>
        <dbReference type="ARBA" id="ARBA00022645"/>
    </source>
</evidence>
<keyword evidence="7" id="KW-0732">Signal</keyword>
<dbReference type="Proteomes" id="UP000324927">
    <property type="component" value="Unassembled WGS sequence"/>
</dbReference>
<dbReference type="GO" id="GO:0008360">
    <property type="term" value="P:regulation of cell shape"/>
    <property type="evidence" value="ECO:0007669"/>
    <property type="project" value="UniProtKB-KW"/>
</dbReference>
<comment type="pathway">
    <text evidence="2">Cell wall biogenesis; peptidoglycan biosynthesis.</text>
</comment>
<dbReference type="PRINTS" id="PR00725">
    <property type="entry name" value="DADACBPTASE1"/>
</dbReference>
<dbReference type="SUPFAM" id="SSF56601">
    <property type="entry name" value="beta-lactamase/transpeptidase-like"/>
    <property type="match status" value="1"/>
</dbReference>
<proteinExistence type="inferred from homology"/>
<evidence type="ECO:0000256" key="4">
    <source>
        <dbReference type="ARBA" id="ARBA00012448"/>
    </source>
</evidence>
<keyword evidence="16" id="KW-0472">Membrane</keyword>
<dbReference type="InterPro" id="IPR012338">
    <property type="entry name" value="Beta-lactam/transpept-like"/>
</dbReference>
<feature type="active site" evidence="13">
    <location>
        <position position="191"/>
    </location>
</feature>
<evidence type="ECO:0000256" key="9">
    <source>
        <dbReference type="ARBA" id="ARBA00022960"/>
    </source>
</evidence>
<keyword evidence="11" id="KW-0961">Cell wall biogenesis/degradation</keyword>
<evidence type="ECO:0000256" key="12">
    <source>
        <dbReference type="ARBA" id="ARBA00034000"/>
    </source>
</evidence>
<dbReference type="OrthoDB" id="9795979at2"/>
<dbReference type="InterPro" id="IPR015956">
    <property type="entry name" value="Peniciliin-bd_prot_C_sf"/>
</dbReference>
<evidence type="ECO:0000256" key="6">
    <source>
        <dbReference type="ARBA" id="ARBA00022670"/>
    </source>
</evidence>
<evidence type="ECO:0000256" key="13">
    <source>
        <dbReference type="PIRSR" id="PIRSR618044-1"/>
    </source>
</evidence>
<dbReference type="GO" id="GO:0006508">
    <property type="term" value="P:proteolysis"/>
    <property type="evidence" value="ECO:0007669"/>
    <property type="project" value="UniProtKB-KW"/>
</dbReference>
<dbReference type="SUPFAM" id="SSF69189">
    <property type="entry name" value="Penicillin-binding protein associated domain"/>
    <property type="match status" value="1"/>
</dbReference>
<comment type="catalytic activity">
    <reaction evidence="12">
        <text>Preferential cleavage: (Ac)2-L-Lys-D-Ala-|-D-Ala. Also transpeptidation of peptidyl-alanyl moieties that are N-acyl substituents of D-alanine.</text>
        <dbReference type="EC" id="3.4.16.4"/>
    </reaction>
</comment>
<keyword evidence="5 18" id="KW-0121">Carboxypeptidase</keyword>
<evidence type="ECO:0000256" key="11">
    <source>
        <dbReference type="ARBA" id="ARBA00023316"/>
    </source>
</evidence>
<feature type="binding site" evidence="14">
    <location>
        <position position="293"/>
    </location>
    <ligand>
        <name>substrate</name>
    </ligand>
</feature>
<keyword evidence="9" id="KW-0133">Cell shape</keyword>
<dbReference type="InterPro" id="IPR012907">
    <property type="entry name" value="Peptidase_S11_C"/>
</dbReference>